<accession>W4P7L0</accession>
<sequence length="61" mass="7041">MSINCSLSIMNDKVEVEMRAVSALNKVKEEEKKHIGRMVTLRTTNGVIKTTRPEIYKHLIR</sequence>
<dbReference type="Proteomes" id="UP000018861">
    <property type="component" value="Unassembled WGS sequence"/>
</dbReference>
<name>W4P7L0_9BACE</name>
<dbReference type="AlphaFoldDB" id="W4P7L0"/>
<comment type="caution">
    <text evidence="1">The sequence shown here is derived from an EMBL/GenBank/DDBJ whole genome shotgun (WGS) entry which is preliminary data.</text>
</comment>
<evidence type="ECO:0000313" key="1">
    <source>
        <dbReference type="EMBL" id="GAE15737.1"/>
    </source>
</evidence>
<evidence type="ECO:0000313" key="2">
    <source>
        <dbReference type="Proteomes" id="UP000018861"/>
    </source>
</evidence>
<dbReference type="EMBL" id="BAIQ01000021">
    <property type="protein sequence ID" value="GAE15737.1"/>
    <property type="molecule type" value="Genomic_DNA"/>
</dbReference>
<proteinExistence type="predicted"/>
<protein>
    <submittedName>
        <fullName evidence="1">Uncharacterized protein</fullName>
    </submittedName>
</protein>
<organism evidence="1 2">
    <name type="scientific">Bacteroides pyogenes JCM 6292</name>
    <dbReference type="NCBI Taxonomy" id="1235809"/>
    <lineage>
        <taxon>Bacteria</taxon>
        <taxon>Pseudomonadati</taxon>
        <taxon>Bacteroidota</taxon>
        <taxon>Bacteroidia</taxon>
        <taxon>Bacteroidales</taxon>
        <taxon>Bacteroidaceae</taxon>
        <taxon>Bacteroides</taxon>
    </lineage>
</organism>
<gene>
    <name evidence="1" type="ORF">JCM6292_2061</name>
</gene>
<reference evidence="1 2" key="1">
    <citation type="journal article" date="2014" name="Genome Announc.">
        <title>Draft Genome Sequences of Three Strains of Bacteroides pyogenes Isolated from a Cat and Swine.</title>
        <authorList>
            <person name="Sakamoto M."/>
            <person name="Oshima K."/>
            <person name="Suda W."/>
            <person name="Kitamura K."/>
            <person name="Iida T."/>
            <person name="Hattori M."/>
            <person name="Ohkuma M."/>
        </authorList>
    </citation>
    <scope>NUCLEOTIDE SEQUENCE [LARGE SCALE GENOMIC DNA]</scope>
    <source>
        <strain evidence="1 2">JCM 6292</strain>
    </source>
</reference>